<dbReference type="EMBL" id="SMLD01000073">
    <property type="protein sequence ID" value="TDE44095.1"/>
    <property type="molecule type" value="Genomic_DNA"/>
</dbReference>
<sequence>MTDHDEFAWDQTLYKYEQIAQVIAERIRKDVYPPQSVLSEVRFEDEFGVSRPTVRLAFKLLREEGLIVTRRGKGSVVVHKDHRPPR</sequence>
<dbReference type="RefSeq" id="WP_132633395.1">
    <property type="nucleotide sequence ID" value="NZ_SMLD01000073.1"/>
</dbReference>
<dbReference type="InterPro" id="IPR050679">
    <property type="entry name" value="Bact_HTH_transcr_reg"/>
</dbReference>
<dbReference type="Pfam" id="PF00392">
    <property type="entry name" value="GntR"/>
    <property type="match status" value="1"/>
</dbReference>
<dbReference type="SUPFAM" id="SSF46785">
    <property type="entry name" value="Winged helix' DNA-binding domain"/>
    <property type="match status" value="1"/>
</dbReference>
<feature type="domain" description="HTH gntR-type" evidence="4">
    <location>
        <begin position="13"/>
        <end position="80"/>
    </location>
</feature>
<evidence type="ECO:0000256" key="3">
    <source>
        <dbReference type="ARBA" id="ARBA00023163"/>
    </source>
</evidence>
<name>A0A4R5F7H5_9ACTN</name>
<keyword evidence="2" id="KW-0238">DNA-binding</keyword>
<dbReference type="InterPro" id="IPR000524">
    <property type="entry name" value="Tscrpt_reg_HTH_GntR"/>
</dbReference>
<proteinExistence type="predicted"/>
<keyword evidence="6" id="KW-1185">Reference proteome</keyword>
<dbReference type="Proteomes" id="UP000295136">
    <property type="component" value="Unassembled WGS sequence"/>
</dbReference>
<dbReference type="PROSITE" id="PS50949">
    <property type="entry name" value="HTH_GNTR"/>
    <property type="match status" value="1"/>
</dbReference>
<dbReference type="PANTHER" id="PTHR44846:SF17">
    <property type="entry name" value="GNTR-FAMILY TRANSCRIPTIONAL REGULATOR"/>
    <property type="match status" value="1"/>
</dbReference>
<comment type="caution">
    <text evidence="5">The sequence shown here is derived from an EMBL/GenBank/DDBJ whole genome shotgun (WGS) entry which is preliminary data.</text>
</comment>
<dbReference type="GO" id="GO:0003677">
    <property type="term" value="F:DNA binding"/>
    <property type="evidence" value="ECO:0007669"/>
    <property type="project" value="UniProtKB-KW"/>
</dbReference>
<dbReference type="CDD" id="cd07377">
    <property type="entry name" value="WHTH_GntR"/>
    <property type="match status" value="1"/>
</dbReference>
<dbReference type="GO" id="GO:0003700">
    <property type="term" value="F:DNA-binding transcription factor activity"/>
    <property type="evidence" value="ECO:0007669"/>
    <property type="project" value="InterPro"/>
</dbReference>
<gene>
    <name evidence="5" type="ORF">E1295_25480</name>
</gene>
<reference evidence="5 6" key="1">
    <citation type="submission" date="2019-03" db="EMBL/GenBank/DDBJ databases">
        <title>Draft genome sequences of novel Actinobacteria.</title>
        <authorList>
            <person name="Sahin N."/>
            <person name="Ay H."/>
            <person name="Saygin H."/>
        </authorList>
    </citation>
    <scope>NUCLEOTIDE SEQUENCE [LARGE SCALE GENOMIC DNA]</scope>
    <source>
        <strain evidence="5 6">6K102</strain>
    </source>
</reference>
<keyword evidence="3" id="KW-0804">Transcription</keyword>
<dbReference type="InterPro" id="IPR036390">
    <property type="entry name" value="WH_DNA-bd_sf"/>
</dbReference>
<dbReference type="PANTHER" id="PTHR44846">
    <property type="entry name" value="MANNOSYL-D-GLYCERATE TRANSPORT/METABOLISM SYSTEM REPRESSOR MNGR-RELATED"/>
    <property type="match status" value="1"/>
</dbReference>
<accession>A0A4R5F7H5</accession>
<dbReference type="Gene3D" id="1.10.10.10">
    <property type="entry name" value="Winged helix-like DNA-binding domain superfamily/Winged helix DNA-binding domain"/>
    <property type="match status" value="1"/>
</dbReference>
<evidence type="ECO:0000313" key="5">
    <source>
        <dbReference type="EMBL" id="TDE44095.1"/>
    </source>
</evidence>
<evidence type="ECO:0000256" key="2">
    <source>
        <dbReference type="ARBA" id="ARBA00023125"/>
    </source>
</evidence>
<protein>
    <submittedName>
        <fullName evidence="5">GntR family transcriptional regulator</fullName>
    </submittedName>
</protein>
<dbReference type="InterPro" id="IPR036388">
    <property type="entry name" value="WH-like_DNA-bd_sf"/>
</dbReference>
<keyword evidence="1" id="KW-0805">Transcription regulation</keyword>
<dbReference type="PRINTS" id="PR00035">
    <property type="entry name" value="HTHGNTR"/>
</dbReference>
<evidence type="ECO:0000313" key="6">
    <source>
        <dbReference type="Proteomes" id="UP000295136"/>
    </source>
</evidence>
<dbReference type="SMART" id="SM00345">
    <property type="entry name" value="HTH_GNTR"/>
    <property type="match status" value="1"/>
</dbReference>
<evidence type="ECO:0000259" key="4">
    <source>
        <dbReference type="PROSITE" id="PS50949"/>
    </source>
</evidence>
<dbReference type="GO" id="GO:0045892">
    <property type="term" value="P:negative regulation of DNA-templated transcription"/>
    <property type="evidence" value="ECO:0007669"/>
    <property type="project" value="TreeGrafter"/>
</dbReference>
<organism evidence="5 6">
    <name type="scientific">Nonomuraea mesophila</name>
    <dbReference type="NCBI Taxonomy" id="2530382"/>
    <lineage>
        <taxon>Bacteria</taxon>
        <taxon>Bacillati</taxon>
        <taxon>Actinomycetota</taxon>
        <taxon>Actinomycetes</taxon>
        <taxon>Streptosporangiales</taxon>
        <taxon>Streptosporangiaceae</taxon>
        <taxon>Nonomuraea</taxon>
    </lineage>
</organism>
<dbReference type="AlphaFoldDB" id="A0A4R5F7H5"/>
<evidence type="ECO:0000256" key="1">
    <source>
        <dbReference type="ARBA" id="ARBA00023015"/>
    </source>
</evidence>